<dbReference type="PANTHER" id="PTHR38459:SF1">
    <property type="entry name" value="PROPHAGE BACTOPRENOL-LINKED GLUCOSE TRANSLOCASE HOMOLOG"/>
    <property type="match status" value="1"/>
</dbReference>
<comment type="similarity">
    <text evidence="2">Belongs to the GtrA family.</text>
</comment>
<dbReference type="Pfam" id="PF04138">
    <property type="entry name" value="GtrA_DPMS_TM"/>
    <property type="match status" value="1"/>
</dbReference>
<organism evidence="8 9">
    <name type="scientific">Cohnella zeiphila</name>
    <dbReference type="NCBI Taxonomy" id="2761120"/>
    <lineage>
        <taxon>Bacteria</taxon>
        <taxon>Bacillati</taxon>
        <taxon>Bacillota</taxon>
        <taxon>Bacilli</taxon>
        <taxon>Bacillales</taxon>
        <taxon>Paenibacillaceae</taxon>
        <taxon>Cohnella</taxon>
    </lineage>
</organism>
<evidence type="ECO:0000313" key="9">
    <source>
        <dbReference type="Proteomes" id="UP000564644"/>
    </source>
</evidence>
<feature type="domain" description="GtrA/DPMS transmembrane" evidence="7">
    <location>
        <begin position="20"/>
        <end position="145"/>
    </location>
</feature>
<dbReference type="EMBL" id="JACJVO010000033">
    <property type="protein sequence ID" value="MBB6734470.1"/>
    <property type="molecule type" value="Genomic_DNA"/>
</dbReference>
<dbReference type="InterPro" id="IPR007267">
    <property type="entry name" value="GtrA_DPMS_TM"/>
</dbReference>
<keyword evidence="4 6" id="KW-1133">Transmembrane helix</keyword>
<evidence type="ECO:0000256" key="5">
    <source>
        <dbReference type="ARBA" id="ARBA00023136"/>
    </source>
</evidence>
<accession>A0A7X0VY96</accession>
<keyword evidence="3 6" id="KW-0812">Transmembrane</keyword>
<evidence type="ECO:0000256" key="1">
    <source>
        <dbReference type="ARBA" id="ARBA00004141"/>
    </source>
</evidence>
<evidence type="ECO:0000256" key="4">
    <source>
        <dbReference type="ARBA" id="ARBA00022989"/>
    </source>
</evidence>
<feature type="transmembrane region" description="Helical" evidence="6">
    <location>
        <begin position="88"/>
        <end position="114"/>
    </location>
</feature>
<dbReference type="GO" id="GO:0005886">
    <property type="term" value="C:plasma membrane"/>
    <property type="evidence" value="ECO:0007669"/>
    <property type="project" value="TreeGrafter"/>
</dbReference>
<dbReference type="RefSeq" id="WP_185132126.1">
    <property type="nucleotide sequence ID" value="NZ_JACJVO010000033.1"/>
</dbReference>
<feature type="transmembrane region" description="Helical" evidence="6">
    <location>
        <begin position="48"/>
        <end position="67"/>
    </location>
</feature>
<comment type="subcellular location">
    <subcellularLocation>
        <location evidence="1">Membrane</location>
        <topology evidence="1">Multi-pass membrane protein</topology>
    </subcellularLocation>
</comment>
<dbReference type="PANTHER" id="PTHR38459">
    <property type="entry name" value="PROPHAGE BACTOPRENOL-LINKED GLUCOSE TRANSLOCASE HOMOLOG"/>
    <property type="match status" value="1"/>
</dbReference>
<comment type="caution">
    <text evidence="8">The sequence shown here is derived from an EMBL/GenBank/DDBJ whole genome shotgun (WGS) entry which is preliminary data.</text>
</comment>
<dbReference type="InterPro" id="IPR051401">
    <property type="entry name" value="GtrA_CellWall_Glycosyl"/>
</dbReference>
<dbReference type="GO" id="GO:0000271">
    <property type="term" value="P:polysaccharide biosynthetic process"/>
    <property type="evidence" value="ECO:0007669"/>
    <property type="project" value="InterPro"/>
</dbReference>
<feature type="transmembrane region" description="Helical" evidence="6">
    <location>
        <begin position="20"/>
        <end position="42"/>
    </location>
</feature>
<evidence type="ECO:0000256" key="2">
    <source>
        <dbReference type="ARBA" id="ARBA00009399"/>
    </source>
</evidence>
<feature type="transmembrane region" description="Helical" evidence="6">
    <location>
        <begin position="126"/>
        <end position="144"/>
    </location>
</feature>
<keyword evidence="5 6" id="KW-0472">Membrane</keyword>
<evidence type="ECO:0000259" key="7">
    <source>
        <dbReference type="Pfam" id="PF04138"/>
    </source>
</evidence>
<dbReference type="AlphaFoldDB" id="A0A7X0VY96"/>
<protein>
    <submittedName>
        <fullName evidence="8">GtrA family protein</fullName>
    </submittedName>
</protein>
<evidence type="ECO:0000313" key="8">
    <source>
        <dbReference type="EMBL" id="MBB6734470.1"/>
    </source>
</evidence>
<evidence type="ECO:0000256" key="6">
    <source>
        <dbReference type="SAM" id="Phobius"/>
    </source>
</evidence>
<name>A0A7X0VY96_9BACL</name>
<sequence>MAVGTRSAGFKKISVQFAHFSLIGLMNGAIDLLLLNVLLAVWHTTNPLALIVINSVAYAGAVLNSYYWNAKFTFRRESQFSAKEKTAFAVQALVSLLISNIVFISFVYLLNFSALPVWMIENGSKGISMMLSSLCSYFFMRLFVFKGSKLKKR</sequence>
<reference evidence="8 9" key="1">
    <citation type="submission" date="2020-08" db="EMBL/GenBank/DDBJ databases">
        <title>Cohnella phylogeny.</title>
        <authorList>
            <person name="Dunlap C."/>
        </authorList>
    </citation>
    <scope>NUCLEOTIDE SEQUENCE [LARGE SCALE GENOMIC DNA]</scope>
    <source>
        <strain evidence="8 9">CBP 2801</strain>
    </source>
</reference>
<keyword evidence="9" id="KW-1185">Reference proteome</keyword>
<evidence type="ECO:0000256" key="3">
    <source>
        <dbReference type="ARBA" id="ARBA00022692"/>
    </source>
</evidence>
<dbReference type="Proteomes" id="UP000564644">
    <property type="component" value="Unassembled WGS sequence"/>
</dbReference>
<proteinExistence type="inferred from homology"/>
<gene>
    <name evidence="8" type="ORF">H7C18_26435</name>
</gene>